<organism evidence="1 2">
    <name type="scientific">Streptomyces virginiae</name>
    <name type="common">Streptomyces cinnamonensis</name>
    <dbReference type="NCBI Taxonomy" id="1961"/>
    <lineage>
        <taxon>Bacteria</taxon>
        <taxon>Bacillati</taxon>
        <taxon>Actinomycetota</taxon>
        <taxon>Actinomycetes</taxon>
        <taxon>Kitasatosporales</taxon>
        <taxon>Streptomycetaceae</taxon>
        <taxon>Streptomyces</taxon>
    </lineage>
</organism>
<dbReference type="EMBL" id="CP108090">
    <property type="protein sequence ID" value="WUQ13593.1"/>
    <property type="molecule type" value="Genomic_DNA"/>
</dbReference>
<evidence type="ECO:0000313" key="1">
    <source>
        <dbReference type="EMBL" id="WUQ13593.1"/>
    </source>
</evidence>
<accession>A0ABZ1TCI6</accession>
<dbReference type="RefSeq" id="WP_328962537.1">
    <property type="nucleotide sequence ID" value="NZ_CP108090.1"/>
</dbReference>
<gene>
    <name evidence="1" type="ORF">OG517_20305</name>
</gene>
<reference evidence="1" key="1">
    <citation type="submission" date="2022-10" db="EMBL/GenBank/DDBJ databases">
        <title>The complete genomes of actinobacterial strains from the NBC collection.</title>
        <authorList>
            <person name="Joergensen T.S."/>
            <person name="Alvarez Arevalo M."/>
            <person name="Sterndorff E.B."/>
            <person name="Faurdal D."/>
            <person name="Vuksanovic O."/>
            <person name="Mourched A.-S."/>
            <person name="Charusanti P."/>
            <person name="Shaw S."/>
            <person name="Blin K."/>
            <person name="Weber T."/>
        </authorList>
    </citation>
    <scope>NUCLEOTIDE SEQUENCE</scope>
    <source>
        <strain evidence="1">NBC_00248</strain>
    </source>
</reference>
<dbReference type="Proteomes" id="UP001432039">
    <property type="component" value="Chromosome"/>
</dbReference>
<sequence>MPQLTQEDHFASAAERHFWDADYLRTDGRLPAADHLYGFAAECATKSLLLRFTEVSMDPKPGEATPSSKPWAEHPGDPDRLIEFGHVNQLVKEIALLAHGRAGAQLHLALGANLHVFKKWNVKYRYFDGGYAQADVVDRRRLAAHNILVLHQQAQLDGKLP</sequence>
<keyword evidence="2" id="KW-1185">Reference proteome</keyword>
<protein>
    <recommendedName>
        <fullName evidence="3">SAM-dependent methyltransferase</fullName>
    </recommendedName>
</protein>
<proteinExistence type="predicted"/>
<evidence type="ECO:0008006" key="3">
    <source>
        <dbReference type="Google" id="ProtNLM"/>
    </source>
</evidence>
<evidence type="ECO:0000313" key="2">
    <source>
        <dbReference type="Proteomes" id="UP001432039"/>
    </source>
</evidence>
<name>A0ABZ1TCI6_STRVG</name>